<gene>
    <name evidence="1" type="ORF">DDF65_17400</name>
</gene>
<dbReference type="AlphaFoldDB" id="A0A2T9J621"/>
<evidence type="ECO:0008006" key="3">
    <source>
        <dbReference type="Google" id="ProtNLM"/>
    </source>
</evidence>
<proteinExistence type="predicted"/>
<evidence type="ECO:0000313" key="2">
    <source>
        <dbReference type="Proteomes" id="UP000244913"/>
    </source>
</evidence>
<accession>A0A2T9J621</accession>
<comment type="caution">
    <text evidence="1">The sequence shown here is derived from an EMBL/GenBank/DDBJ whole genome shotgun (WGS) entry which is preliminary data.</text>
</comment>
<dbReference type="Proteomes" id="UP000244913">
    <property type="component" value="Unassembled WGS sequence"/>
</dbReference>
<sequence>MIRIKAARRAAWDLAPQEEEQSPMPNDDRSTLARHHLDVGADYVLRSAGLLSSVFDGDIMRGLVFLTALRLSAHAPQDASGERPVRLTAIARSMGLPIETTRRHLLKLQRDGFTLRAAGGGVVAVIPERPDIAEAMAANSANLASLAATLETFAG</sequence>
<protein>
    <recommendedName>
        <fullName evidence="3">HTH iclR-type domain-containing protein</fullName>
    </recommendedName>
</protein>
<keyword evidence="2" id="KW-1185">Reference proteome</keyword>
<reference evidence="1 2" key="1">
    <citation type="submission" date="2018-04" db="EMBL/GenBank/DDBJ databases">
        <title>The genome sequence of Caulobacter sp. 736.</title>
        <authorList>
            <person name="Gao J."/>
            <person name="Sun J."/>
        </authorList>
    </citation>
    <scope>NUCLEOTIDE SEQUENCE [LARGE SCALE GENOMIC DNA]</scope>
    <source>
        <strain evidence="1 2">736</strain>
    </source>
</reference>
<organism evidence="1 2">
    <name type="scientific">Caulobacter radicis</name>
    <dbReference type="NCBI Taxonomy" id="2172650"/>
    <lineage>
        <taxon>Bacteria</taxon>
        <taxon>Pseudomonadati</taxon>
        <taxon>Pseudomonadota</taxon>
        <taxon>Alphaproteobacteria</taxon>
        <taxon>Caulobacterales</taxon>
        <taxon>Caulobacteraceae</taxon>
        <taxon>Caulobacter</taxon>
    </lineage>
</organism>
<name>A0A2T9J621_9CAUL</name>
<evidence type="ECO:0000313" key="1">
    <source>
        <dbReference type="EMBL" id="PVM76697.1"/>
    </source>
</evidence>
<dbReference type="EMBL" id="QDKP01000050">
    <property type="protein sequence ID" value="PVM76697.1"/>
    <property type="molecule type" value="Genomic_DNA"/>
</dbReference>